<dbReference type="EC" id="2.3.1.48" evidence="2"/>
<dbReference type="Pfam" id="PF17772">
    <property type="entry name" value="zf-MYST"/>
    <property type="match status" value="1"/>
</dbReference>
<sequence>MNKLTENDKKDLIFYIGGYYNINHNGEVHKCKIADIRKISDLNSSKILINQNDSNVSQCDVISDDSNIDKKKKRDKDKPIIVKYAQSEEYEFFVHFLYQNHRWDTWINQESFKSSARPGRLKKSASTGYNKMFYSEAVDDNGEFDEDKYQNLKTLSLNYDEKVNESAVTSSKNVRSKLIEQIQIGGHLIETWYFSPYPDPFGESKLLYICEFCLRYMSDEDTFVCHCQTSVDCYKPPGNEIYRSEKISVFEVNATYHQRFCQSLCLLAKLFLNEKSIYFDIGAFLFYVLTEKDSEGFYHFIGFFSKEKVSFQNFNLSCIMVLPSFQRRGFGKFLISFSYELSRIEQKIGSPEKPLSDLGALGYESFWLWKIINFLSSEIDGYYSYLIKNSTYNGDECKAIAIYSNLKTVKREQIKIVNFTFDLETISKATWVHLIDVCGLLKKYNMLIHWKGSDYVCVNKDYLQK</sequence>
<keyword evidence="4" id="KW-0007">Acetylation</keyword>
<evidence type="ECO:0000313" key="7">
    <source>
        <dbReference type="EMBL" id="OAF69949.1"/>
    </source>
</evidence>
<evidence type="ECO:0000256" key="3">
    <source>
        <dbReference type="ARBA" id="ARBA00022679"/>
    </source>
</evidence>
<dbReference type="AlphaFoldDB" id="A0A177B6N4"/>
<dbReference type="Gene3D" id="2.30.30.140">
    <property type="match status" value="1"/>
</dbReference>
<feature type="active site" description="Proton donor/acceptor" evidence="5">
    <location>
        <position position="352"/>
    </location>
</feature>
<feature type="non-terminal residue" evidence="7">
    <location>
        <position position="465"/>
    </location>
</feature>
<evidence type="ECO:0000313" key="8">
    <source>
        <dbReference type="Proteomes" id="UP000078046"/>
    </source>
</evidence>
<feature type="domain" description="MYST-type HAT" evidence="6">
    <location>
        <begin position="174"/>
        <end position="465"/>
    </location>
</feature>
<dbReference type="Gene3D" id="3.30.60.60">
    <property type="entry name" value="N-acetyl transferase-like"/>
    <property type="match status" value="1"/>
</dbReference>
<dbReference type="FunFam" id="3.30.60.60:FF:000001">
    <property type="entry name" value="Histone acetyltransferase"/>
    <property type="match status" value="1"/>
</dbReference>
<dbReference type="InterPro" id="IPR016181">
    <property type="entry name" value="Acyl_CoA_acyltransferase"/>
</dbReference>
<evidence type="ECO:0000256" key="4">
    <source>
        <dbReference type="ARBA" id="ARBA00022990"/>
    </source>
</evidence>
<dbReference type="SUPFAM" id="SSF54160">
    <property type="entry name" value="Chromo domain-like"/>
    <property type="match status" value="1"/>
</dbReference>
<dbReference type="Proteomes" id="UP000078046">
    <property type="component" value="Unassembled WGS sequence"/>
</dbReference>
<dbReference type="Gene3D" id="1.10.10.10">
    <property type="entry name" value="Winged helix-like DNA-binding domain superfamily/Winged helix DNA-binding domain"/>
    <property type="match status" value="1"/>
</dbReference>
<name>A0A177B6N4_9BILA</name>
<comment type="similarity">
    <text evidence="1">Belongs to the MYST (SAS/MOZ) family.</text>
</comment>
<gene>
    <name evidence="7" type="ORF">A3Q56_02292</name>
</gene>
<dbReference type="InterPro" id="IPR002717">
    <property type="entry name" value="HAT_MYST-type"/>
</dbReference>
<dbReference type="EMBL" id="LWCA01000207">
    <property type="protein sequence ID" value="OAF69949.1"/>
    <property type="molecule type" value="Genomic_DNA"/>
</dbReference>
<dbReference type="GO" id="GO:0006355">
    <property type="term" value="P:regulation of DNA-templated transcription"/>
    <property type="evidence" value="ECO:0007669"/>
    <property type="project" value="InterPro"/>
</dbReference>
<dbReference type="GO" id="GO:0004402">
    <property type="term" value="F:histone acetyltransferase activity"/>
    <property type="evidence" value="ECO:0007669"/>
    <property type="project" value="InterPro"/>
</dbReference>
<proteinExistence type="inferred from homology"/>
<dbReference type="Gene3D" id="3.40.630.30">
    <property type="match status" value="1"/>
</dbReference>
<dbReference type="SUPFAM" id="SSF55729">
    <property type="entry name" value="Acyl-CoA N-acyltransferases (Nat)"/>
    <property type="match status" value="1"/>
</dbReference>
<evidence type="ECO:0000256" key="1">
    <source>
        <dbReference type="ARBA" id="ARBA00010107"/>
    </source>
</evidence>
<evidence type="ECO:0000259" key="6">
    <source>
        <dbReference type="PROSITE" id="PS51726"/>
    </source>
</evidence>
<dbReference type="PANTHER" id="PTHR10615">
    <property type="entry name" value="HISTONE ACETYLTRANSFERASE"/>
    <property type="match status" value="1"/>
</dbReference>
<evidence type="ECO:0000256" key="5">
    <source>
        <dbReference type="PIRSR" id="PIRSR602717-51"/>
    </source>
</evidence>
<dbReference type="InterPro" id="IPR016197">
    <property type="entry name" value="Chromo-like_dom_sf"/>
</dbReference>
<organism evidence="7 8">
    <name type="scientific">Intoshia linei</name>
    <dbReference type="NCBI Taxonomy" id="1819745"/>
    <lineage>
        <taxon>Eukaryota</taxon>
        <taxon>Metazoa</taxon>
        <taxon>Spiralia</taxon>
        <taxon>Lophotrochozoa</taxon>
        <taxon>Mesozoa</taxon>
        <taxon>Orthonectida</taxon>
        <taxon>Rhopaluridae</taxon>
        <taxon>Intoshia</taxon>
    </lineage>
</organism>
<dbReference type="InterPro" id="IPR025995">
    <property type="entry name" value="Tudor-knot"/>
</dbReference>
<dbReference type="PROSITE" id="PS51726">
    <property type="entry name" value="MYST_HAT"/>
    <property type="match status" value="1"/>
</dbReference>
<evidence type="ECO:0000256" key="2">
    <source>
        <dbReference type="ARBA" id="ARBA00013184"/>
    </source>
</evidence>
<dbReference type="InterPro" id="IPR036388">
    <property type="entry name" value="WH-like_DNA-bd_sf"/>
</dbReference>
<dbReference type="InterPro" id="IPR040706">
    <property type="entry name" value="Zf-MYST"/>
</dbReference>
<comment type="caution">
    <text evidence="7">The sequence shown here is derived from an EMBL/GenBank/DDBJ whole genome shotgun (WGS) entry which is preliminary data.</text>
</comment>
<dbReference type="InterPro" id="IPR050603">
    <property type="entry name" value="MYST_HAT"/>
</dbReference>
<dbReference type="Pfam" id="PF11717">
    <property type="entry name" value="Tudor-knot"/>
    <property type="match status" value="1"/>
</dbReference>
<dbReference type="Pfam" id="PF01853">
    <property type="entry name" value="MOZ_SAS"/>
    <property type="match status" value="1"/>
</dbReference>
<reference evidence="7 8" key="1">
    <citation type="submission" date="2016-04" db="EMBL/GenBank/DDBJ databases">
        <title>The genome of Intoshia linei affirms orthonectids as highly simplified spiralians.</title>
        <authorList>
            <person name="Mikhailov K.V."/>
            <person name="Slusarev G.S."/>
            <person name="Nikitin M.A."/>
            <person name="Logacheva M.D."/>
            <person name="Penin A."/>
            <person name="Aleoshin V."/>
            <person name="Panchin Y.V."/>
        </authorList>
    </citation>
    <scope>NUCLEOTIDE SEQUENCE [LARGE SCALE GENOMIC DNA]</scope>
    <source>
        <strain evidence="7">Intl2013</strain>
        <tissue evidence="7">Whole animal</tissue>
    </source>
</reference>
<keyword evidence="3" id="KW-0808">Transferase</keyword>
<dbReference type="OrthoDB" id="787137at2759"/>
<accession>A0A177B6N4</accession>
<protein>
    <recommendedName>
        <fullName evidence="2">histone acetyltransferase</fullName>
        <ecNumber evidence="2">2.3.1.48</ecNumber>
    </recommendedName>
</protein>
<keyword evidence="8" id="KW-1185">Reference proteome</keyword>